<dbReference type="InterPro" id="IPR005256">
    <property type="entry name" value="Anth_synth_I_PabB"/>
</dbReference>
<evidence type="ECO:0000259" key="16">
    <source>
        <dbReference type="Pfam" id="PF00425"/>
    </source>
</evidence>
<comment type="similarity">
    <text evidence="3 15">Belongs to the anthranilate synthase component I family.</text>
</comment>
<dbReference type="SUPFAM" id="SSF56322">
    <property type="entry name" value="ADC synthase"/>
    <property type="match status" value="1"/>
</dbReference>
<feature type="domain" description="Chorismate-utilising enzyme C-terminal" evidence="16">
    <location>
        <begin position="234"/>
        <end position="487"/>
    </location>
</feature>
<evidence type="ECO:0000256" key="5">
    <source>
        <dbReference type="ARBA" id="ARBA00012266"/>
    </source>
</evidence>
<evidence type="ECO:0000256" key="9">
    <source>
        <dbReference type="ARBA" id="ARBA00022822"/>
    </source>
</evidence>
<dbReference type="PRINTS" id="PR00095">
    <property type="entry name" value="ANTSNTHASEI"/>
</dbReference>
<evidence type="ECO:0000256" key="15">
    <source>
        <dbReference type="RuleBase" id="RU364045"/>
    </source>
</evidence>
<organism evidence="18">
    <name type="scientific">Magnetospirillum gryphiswaldense</name>
    <dbReference type="NCBI Taxonomy" id="55518"/>
    <lineage>
        <taxon>Bacteria</taxon>
        <taxon>Pseudomonadati</taxon>
        <taxon>Pseudomonadota</taxon>
        <taxon>Alphaproteobacteria</taxon>
        <taxon>Rhodospirillales</taxon>
        <taxon>Rhodospirillaceae</taxon>
        <taxon>Magnetospirillum</taxon>
    </lineage>
</organism>
<evidence type="ECO:0000256" key="4">
    <source>
        <dbReference type="ARBA" id="ARBA00011575"/>
    </source>
</evidence>
<reference evidence="18" key="1">
    <citation type="journal article" date="2007" name="J. Bacteriol.">
        <title>Comparative genome analysis of four magnetotactic bacteria reveals a complex set of group-specific genes implicated in magnetosome biomineralization and function.</title>
        <authorList>
            <person name="Richter M."/>
            <person name="Kube M."/>
            <person name="Bazylinski D.A."/>
            <person name="Lombardot T."/>
            <person name="Gloeckner F.O."/>
            <person name="Reinhardt R."/>
            <person name="Schueler D."/>
        </authorList>
    </citation>
    <scope>NUCLEOTIDE SEQUENCE</scope>
    <source>
        <strain evidence="18">MSR-1</strain>
    </source>
</reference>
<dbReference type="InterPro" id="IPR015890">
    <property type="entry name" value="Chorismate_C"/>
</dbReference>
<comment type="function">
    <text evidence="13 15">Part of a heterotetrameric complex that catalyzes the two-step biosynthesis of anthranilate, an intermediate in the biosynthesis of L-tryptophan. In the first step, the glutamine-binding beta subunit (TrpG) of anthranilate synthase (AS) provides the glutamine amidotransferase activity which generates ammonia as a substrate that, along with chorismate, is used in the second step, catalyzed by the large alpha subunit of AS (TrpE) to produce anthranilate. In the absence of TrpG, TrpE can synthesize anthranilate directly from chorismate and high concentrations of ammonia.</text>
</comment>
<evidence type="ECO:0000256" key="3">
    <source>
        <dbReference type="ARBA" id="ARBA00009562"/>
    </source>
</evidence>
<dbReference type="GO" id="GO:0004049">
    <property type="term" value="F:anthranilate synthase activity"/>
    <property type="evidence" value="ECO:0007669"/>
    <property type="project" value="UniProtKB-EC"/>
</dbReference>
<dbReference type="Pfam" id="PF00425">
    <property type="entry name" value="Chorismate_bind"/>
    <property type="match status" value="1"/>
</dbReference>
<dbReference type="InterPro" id="IPR019999">
    <property type="entry name" value="Anth_synth_I-like"/>
</dbReference>
<keyword evidence="12 15" id="KW-0456">Lyase</keyword>
<evidence type="ECO:0000259" key="17">
    <source>
        <dbReference type="Pfam" id="PF04715"/>
    </source>
</evidence>
<dbReference type="EC" id="4.1.3.27" evidence="5 15"/>
<sequence>MTANPEYAAFRQTYDAGKPQLVWRTMVADLETPVSAFMKLAGGQPHSFLLESVEGGAVRGRYSVLGMKPDLLWKCVGNMAWVNRNARTDADAFEPCPVAEASGTLESLRALIAESRVDIPANLPPMAAGLVGYMTYDTIRLVEKLPDNNPDTIGIPDGIYMRPTVMAVFDNVNGTLTAVVPVWPRPGVDARAAFELAQERLGFVVEALESPLPHVISASDRASHAPNPVPSMTAEEYCAKVLKAKEYIAAGDIFQVVLSQRLAVPFKLPPFSLYRALRRLNPSPFLVYMNMDGFQLVASSPEILVRLRDGKVTIRPIAGTRKRGVDQAEDDALAADLLADPKELAEHLMLLDLGRNDVGRVAKIGSVKVTKKMFVEYYSHVMHIVSNVEGDIRDDCDAMDALMAGFPAGTTSGAPKIRAMEIIDELEPERRSFYAGCMGYISGNGNMDTCIALRTTLVKDGTMYVQAGAGIVADSVPEKEHEECMNKARALVRAAEEALEYTLTRQ</sequence>
<dbReference type="UniPathway" id="UPA00035">
    <property type="reaction ID" value="UER00040"/>
</dbReference>
<comment type="subunit">
    <text evidence="4 15">Heterotetramer consisting of two non-identical subunits: a beta subunit (TrpG) and a large alpha subunit (TrpE).</text>
</comment>
<dbReference type="PANTHER" id="PTHR11236">
    <property type="entry name" value="AMINOBENZOATE/ANTHRANILATE SYNTHASE"/>
    <property type="match status" value="1"/>
</dbReference>
<comment type="pathway">
    <text evidence="2 15">Amino-acid biosynthesis; L-tryptophan biosynthesis; L-tryptophan from chorismate: step 1/5.</text>
</comment>
<dbReference type="Gene3D" id="3.60.120.10">
    <property type="entry name" value="Anthranilate synthase"/>
    <property type="match status" value="1"/>
</dbReference>
<dbReference type="InterPro" id="IPR006805">
    <property type="entry name" value="Anth_synth_I_N"/>
</dbReference>
<evidence type="ECO:0000313" key="18">
    <source>
        <dbReference type="EMBL" id="CAM75396.1"/>
    </source>
</evidence>
<keyword evidence="10 15" id="KW-0460">Magnesium</keyword>
<dbReference type="InterPro" id="IPR005801">
    <property type="entry name" value="ADC_synthase"/>
</dbReference>
<keyword evidence="9 15" id="KW-0822">Tryptophan biosynthesis</keyword>
<evidence type="ECO:0000256" key="12">
    <source>
        <dbReference type="ARBA" id="ARBA00023239"/>
    </source>
</evidence>
<evidence type="ECO:0000256" key="8">
    <source>
        <dbReference type="ARBA" id="ARBA00022723"/>
    </source>
</evidence>
<dbReference type="RefSeq" id="WP_106001891.1">
    <property type="nucleotide sequence ID" value="NZ_CP027527.1"/>
</dbReference>
<protein>
    <recommendedName>
        <fullName evidence="6 15">Anthranilate synthase component 1</fullName>
        <ecNumber evidence="5 15">4.1.3.27</ecNumber>
    </recommendedName>
</protein>
<evidence type="ECO:0000256" key="14">
    <source>
        <dbReference type="ARBA" id="ARBA00047683"/>
    </source>
</evidence>
<evidence type="ECO:0000256" key="13">
    <source>
        <dbReference type="ARBA" id="ARBA00025634"/>
    </source>
</evidence>
<accession>A4TXN9</accession>
<feature type="domain" description="Anthranilate synthase component I N-terminal" evidence="17">
    <location>
        <begin position="29"/>
        <end position="177"/>
    </location>
</feature>
<dbReference type="EMBL" id="CU459003">
    <property type="protein sequence ID" value="CAM75396.1"/>
    <property type="molecule type" value="Genomic_DNA"/>
</dbReference>
<evidence type="ECO:0000256" key="7">
    <source>
        <dbReference type="ARBA" id="ARBA00022605"/>
    </source>
</evidence>
<evidence type="ECO:0000256" key="6">
    <source>
        <dbReference type="ARBA" id="ARBA00020653"/>
    </source>
</evidence>
<comment type="cofactor">
    <cofactor evidence="1 15">
        <name>Mg(2+)</name>
        <dbReference type="ChEBI" id="CHEBI:18420"/>
    </cofactor>
</comment>
<name>A4TXN9_9PROT</name>
<keyword evidence="8 15" id="KW-0479">Metal-binding</keyword>
<evidence type="ECO:0000256" key="11">
    <source>
        <dbReference type="ARBA" id="ARBA00023141"/>
    </source>
</evidence>
<evidence type="ECO:0000256" key="10">
    <source>
        <dbReference type="ARBA" id="ARBA00022842"/>
    </source>
</evidence>
<dbReference type="GO" id="GO:0000162">
    <property type="term" value="P:L-tryptophan biosynthetic process"/>
    <property type="evidence" value="ECO:0007669"/>
    <property type="project" value="UniProtKB-UniPathway"/>
</dbReference>
<dbReference type="PANTHER" id="PTHR11236:SF48">
    <property type="entry name" value="ISOCHORISMATE SYNTHASE MENF"/>
    <property type="match status" value="1"/>
</dbReference>
<dbReference type="Pfam" id="PF04715">
    <property type="entry name" value="Anth_synt_I_N"/>
    <property type="match status" value="1"/>
</dbReference>
<dbReference type="GO" id="GO:0046872">
    <property type="term" value="F:metal ion binding"/>
    <property type="evidence" value="ECO:0007669"/>
    <property type="project" value="UniProtKB-KW"/>
</dbReference>
<dbReference type="AlphaFoldDB" id="A4TXN9"/>
<keyword evidence="11 15" id="KW-0057">Aromatic amino acid biosynthesis</keyword>
<evidence type="ECO:0000256" key="2">
    <source>
        <dbReference type="ARBA" id="ARBA00004873"/>
    </source>
</evidence>
<evidence type="ECO:0000256" key="1">
    <source>
        <dbReference type="ARBA" id="ARBA00001946"/>
    </source>
</evidence>
<proteinExistence type="inferred from homology"/>
<gene>
    <name evidence="15 18" type="primary">trpE</name>
    <name evidence="18" type="ORF">MGR_0566</name>
</gene>
<keyword evidence="7 15" id="KW-0028">Amino-acid biosynthesis</keyword>
<comment type="catalytic activity">
    <reaction evidence="14 15">
        <text>chorismate + L-glutamine = anthranilate + pyruvate + L-glutamate + H(+)</text>
        <dbReference type="Rhea" id="RHEA:21732"/>
        <dbReference type="ChEBI" id="CHEBI:15361"/>
        <dbReference type="ChEBI" id="CHEBI:15378"/>
        <dbReference type="ChEBI" id="CHEBI:16567"/>
        <dbReference type="ChEBI" id="CHEBI:29748"/>
        <dbReference type="ChEBI" id="CHEBI:29985"/>
        <dbReference type="ChEBI" id="CHEBI:58359"/>
        <dbReference type="EC" id="4.1.3.27"/>
    </reaction>
</comment>
<dbReference type="NCBIfam" id="TIGR00564">
    <property type="entry name" value="trpE_most"/>
    <property type="match status" value="1"/>
</dbReference>